<evidence type="ECO:0000256" key="1">
    <source>
        <dbReference type="HAMAP-Rule" id="MF_00386"/>
    </source>
</evidence>
<comment type="caution">
    <text evidence="2">The sequence shown here is derived from an EMBL/GenBank/DDBJ whole genome shotgun (WGS) entry which is preliminary data.</text>
</comment>
<reference evidence="3" key="1">
    <citation type="journal article" date="2019" name="Int. J. Syst. Evol. Microbiol.">
        <title>The Global Catalogue of Microorganisms (GCM) 10K type strain sequencing project: providing services to taxonomists for standard genome sequencing and annotation.</title>
        <authorList>
            <consortium name="The Broad Institute Genomics Platform"/>
            <consortium name="The Broad Institute Genome Sequencing Center for Infectious Disease"/>
            <person name="Wu L."/>
            <person name="Ma J."/>
        </authorList>
    </citation>
    <scope>NUCLEOTIDE SEQUENCE [LARGE SCALE GENOMIC DNA]</scope>
    <source>
        <strain evidence="3">JCM 3369</strain>
    </source>
</reference>
<dbReference type="SMART" id="SM01234">
    <property type="entry name" value="Haemolytic"/>
    <property type="match status" value="1"/>
</dbReference>
<dbReference type="Proteomes" id="UP001597327">
    <property type="component" value="Unassembled WGS sequence"/>
</dbReference>
<accession>A0ABW4K1B5</accession>
<dbReference type="NCBIfam" id="TIGR00278">
    <property type="entry name" value="membrane protein insertion efficiency factor YidD"/>
    <property type="match status" value="1"/>
</dbReference>
<protein>
    <recommendedName>
        <fullName evidence="1">Putative membrane protein insertion efficiency factor</fullName>
    </recommendedName>
</protein>
<comment type="subcellular location">
    <subcellularLocation>
        <location evidence="1">Cell membrane</location>
        <topology evidence="1">Peripheral membrane protein</topology>
        <orientation evidence="1">Cytoplasmic side</orientation>
    </subcellularLocation>
</comment>
<keyword evidence="3" id="KW-1185">Reference proteome</keyword>
<evidence type="ECO:0000313" key="2">
    <source>
        <dbReference type="EMBL" id="MFD1696758.1"/>
    </source>
</evidence>
<comment type="similarity">
    <text evidence="1">Belongs to the UPF0161 family.</text>
</comment>
<dbReference type="HAMAP" id="MF_00386">
    <property type="entry name" value="UPF0161_YidD"/>
    <property type="match status" value="1"/>
</dbReference>
<dbReference type="Pfam" id="PF01809">
    <property type="entry name" value="YidD"/>
    <property type="match status" value="1"/>
</dbReference>
<keyword evidence="1" id="KW-0472">Membrane</keyword>
<dbReference type="EMBL" id="JBHUFA010000004">
    <property type="protein sequence ID" value="MFD1696758.1"/>
    <property type="molecule type" value="Genomic_DNA"/>
</dbReference>
<organism evidence="2 3">
    <name type="scientific">Roseibium aestuarii</name>
    <dbReference type="NCBI Taxonomy" id="2600299"/>
    <lineage>
        <taxon>Bacteria</taxon>
        <taxon>Pseudomonadati</taxon>
        <taxon>Pseudomonadota</taxon>
        <taxon>Alphaproteobacteria</taxon>
        <taxon>Hyphomicrobiales</taxon>
        <taxon>Stappiaceae</taxon>
        <taxon>Roseibium</taxon>
    </lineage>
</organism>
<gene>
    <name evidence="2" type="primary">yidD</name>
    <name evidence="2" type="ORF">ACFSC7_14620</name>
</gene>
<keyword evidence="1" id="KW-1003">Cell membrane</keyword>
<dbReference type="InterPro" id="IPR002696">
    <property type="entry name" value="Membr_insert_effic_factor_YidD"/>
</dbReference>
<name>A0ABW4K1B5_9HYPH</name>
<dbReference type="PANTHER" id="PTHR33383">
    <property type="entry name" value="MEMBRANE PROTEIN INSERTION EFFICIENCY FACTOR-RELATED"/>
    <property type="match status" value="1"/>
</dbReference>
<dbReference type="RefSeq" id="WP_244304515.1">
    <property type="nucleotide sequence ID" value="NZ_JBHUFA010000004.1"/>
</dbReference>
<proteinExistence type="inferred from homology"/>
<sequence length="110" mass="12648">MQSPSWRQASWPARAGLLFIWIYRHSLSLVMGRGCRYAPTCSDYTAQALMRFGLWRGGWVGLARILRCHPWSPSGFDPVPETLPARAHWFLPWRYGQWTGAHMDDASRLG</sequence>
<dbReference type="PANTHER" id="PTHR33383:SF1">
    <property type="entry name" value="MEMBRANE PROTEIN INSERTION EFFICIENCY FACTOR-RELATED"/>
    <property type="match status" value="1"/>
</dbReference>
<comment type="function">
    <text evidence="1">Could be involved in insertion of integral membrane proteins into the membrane.</text>
</comment>
<evidence type="ECO:0000313" key="3">
    <source>
        <dbReference type="Proteomes" id="UP001597327"/>
    </source>
</evidence>